<accession>A0A5A7NUH3</accession>
<name>A0A5A7NUH3_9MICC</name>
<dbReference type="CDD" id="cd07814">
    <property type="entry name" value="SRPBCC_CalC_Aha1-like"/>
    <property type="match status" value="1"/>
</dbReference>
<protein>
    <recommendedName>
        <fullName evidence="2">Activator of Hsp90 ATPase homologue 1/2-like C-terminal domain-containing protein</fullName>
    </recommendedName>
</protein>
<dbReference type="OrthoDB" id="3365660at2"/>
<dbReference type="Gene3D" id="3.30.530.20">
    <property type="match status" value="1"/>
</dbReference>
<gene>
    <name evidence="3" type="ORF">NCCP1664_22870</name>
</gene>
<evidence type="ECO:0000256" key="1">
    <source>
        <dbReference type="ARBA" id="ARBA00006817"/>
    </source>
</evidence>
<feature type="domain" description="Activator of Hsp90 ATPase homologue 1/2-like C-terminal" evidence="2">
    <location>
        <begin position="14"/>
        <end position="144"/>
    </location>
</feature>
<comment type="similarity">
    <text evidence="1">Belongs to the AHA1 family.</text>
</comment>
<dbReference type="Pfam" id="PF08327">
    <property type="entry name" value="AHSA1"/>
    <property type="match status" value="1"/>
</dbReference>
<evidence type="ECO:0000313" key="3">
    <source>
        <dbReference type="EMBL" id="GER23792.1"/>
    </source>
</evidence>
<comment type="caution">
    <text evidence="3">The sequence shown here is derived from an EMBL/GenBank/DDBJ whole genome shotgun (WGS) entry which is preliminary data.</text>
</comment>
<organism evidence="3 4">
    <name type="scientific">Zafaria cholistanensis</name>
    <dbReference type="NCBI Taxonomy" id="1682741"/>
    <lineage>
        <taxon>Bacteria</taxon>
        <taxon>Bacillati</taxon>
        <taxon>Actinomycetota</taxon>
        <taxon>Actinomycetes</taxon>
        <taxon>Micrococcales</taxon>
        <taxon>Micrococcaceae</taxon>
        <taxon>Zafaria</taxon>
    </lineage>
</organism>
<dbReference type="AlphaFoldDB" id="A0A5A7NUH3"/>
<evidence type="ECO:0000313" key="4">
    <source>
        <dbReference type="Proteomes" id="UP000325307"/>
    </source>
</evidence>
<proteinExistence type="inferred from homology"/>
<sequence length="147" mass="15765">MEMQTLVIDREFAASREALWEAFTQPARLAGWYGPAGWSVVPGSVEIDLRVGGRQRLEMHSPEHPGQTVPVDAVFSVVRAPEALVNHDGPHDMTLGLIIELSLELAEAPGGARLTLNQGPLPSEVVPSARAAWESALGKLERLLAAG</sequence>
<reference evidence="3 4" key="1">
    <citation type="submission" date="2019-09" db="EMBL/GenBank/DDBJ databases">
        <title>Arthrobacter zafarii sp. nov., a moderately thermotolerant and halotolerant actinobacterium isolated from Cholistan desert soil of Pakistan.</title>
        <authorList>
            <person name="Amin A."/>
            <person name="Ahmed I."/>
            <person name="Khalid N."/>
            <person name="Schumann P."/>
            <person name="Busse H.J."/>
            <person name="Khan I.U."/>
            <person name="Li S."/>
            <person name="Li W.J."/>
        </authorList>
    </citation>
    <scope>NUCLEOTIDE SEQUENCE [LARGE SCALE GENOMIC DNA]</scope>
    <source>
        <strain evidence="3 4">NCCP-1664</strain>
    </source>
</reference>
<dbReference type="InterPro" id="IPR013538">
    <property type="entry name" value="ASHA1/2-like_C"/>
</dbReference>
<dbReference type="InterPro" id="IPR023393">
    <property type="entry name" value="START-like_dom_sf"/>
</dbReference>
<keyword evidence="4" id="KW-1185">Reference proteome</keyword>
<dbReference type="Proteomes" id="UP000325307">
    <property type="component" value="Unassembled WGS sequence"/>
</dbReference>
<dbReference type="SUPFAM" id="SSF55961">
    <property type="entry name" value="Bet v1-like"/>
    <property type="match status" value="1"/>
</dbReference>
<evidence type="ECO:0000259" key="2">
    <source>
        <dbReference type="Pfam" id="PF08327"/>
    </source>
</evidence>
<dbReference type="EMBL" id="BKDJ01000012">
    <property type="protein sequence ID" value="GER23792.1"/>
    <property type="molecule type" value="Genomic_DNA"/>
</dbReference>
<dbReference type="RefSeq" id="WP_149957402.1">
    <property type="nucleotide sequence ID" value="NZ_BKDJ01000012.1"/>
</dbReference>